<dbReference type="SFLD" id="SFLDG01129">
    <property type="entry name" value="C1.5:_HAD__Beta-PGM__Phosphata"/>
    <property type="match status" value="1"/>
</dbReference>
<dbReference type="PRINTS" id="PR00413">
    <property type="entry name" value="HADHALOGNASE"/>
</dbReference>
<reference evidence="5" key="1">
    <citation type="submission" date="2015-07" db="EMBL/GenBank/DDBJ databases">
        <title>Draft Genome Sequence of Oceanobacillus picturae Heshi-B3 that Was Isolated from Fermented Rice Bran with Aging Salted Mackerel, Which Was Named Heshiko as Traditional Fermented Seafood in Japan.</title>
        <authorList>
            <person name="Akuzawa S."/>
            <person name="Nakagawa J."/>
            <person name="Kanekatsu T."/>
            <person name="Kanesaki Y."/>
            <person name="Suzuki T."/>
        </authorList>
    </citation>
    <scope>NUCLEOTIDE SEQUENCE [LARGE SCALE GENOMIC DNA]</scope>
    <source>
        <strain evidence="5">Heshi-B3</strain>
    </source>
</reference>
<sequence length="220" mass="24857">MIKAVIFDFDGLILDTETAWYDTYKQILKETYDFDLPLSEFVKGVGGEDTALLSYIDEELKGEFQLEGFQEKVDAIHAERIKEAKAREGVEDYLQAASEAGYQIALASSSKREWVTTHLTNLGLFSYFDHFVTQDDVENIKPAPDLFLKAIEELAVKPEEAIVFEDSLNGLIAARKANIKTIIVPNPVTEHLPFEDHHLKIGSMKEMSLTEIIKSVEEVK</sequence>
<reference evidence="4 5" key="2">
    <citation type="journal article" date="2016" name="Genome Announc.">
        <title>Draft Genome Sequence of Oceanobacillus picturae Heshi-B3, Isolated from Fermented Rice Bran in a Traditional Japanese Seafood Dish.</title>
        <authorList>
            <person name="Akuzawa S."/>
            <person name="Nagaoka J."/>
            <person name="Kanekatsu M."/>
            <person name="Kanesaki Y."/>
            <person name="Suzuki T."/>
        </authorList>
    </citation>
    <scope>NUCLEOTIDE SEQUENCE [LARGE SCALE GENOMIC DNA]</scope>
    <source>
        <strain evidence="4 5">Heshi-B3</strain>
    </source>
</reference>
<dbReference type="Gene3D" id="3.40.50.1000">
    <property type="entry name" value="HAD superfamily/HAD-like"/>
    <property type="match status" value="1"/>
</dbReference>
<accession>A0A0U9H5G7</accession>
<name>A0A0U9H5G7_9BACI</name>
<dbReference type="GO" id="GO:0046872">
    <property type="term" value="F:metal ion binding"/>
    <property type="evidence" value="ECO:0007669"/>
    <property type="project" value="UniProtKB-KW"/>
</dbReference>
<dbReference type="EMBL" id="BBXV01000019">
    <property type="protein sequence ID" value="GAQ17727.1"/>
    <property type="molecule type" value="Genomic_DNA"/>
</dbReference>
<dbReference type="OrthoDB" id="9797743at2"/>
<comment type="caution">
    <text evidence="4">The sequence shown here is derived from an EMBL/GenBank/DDBJ whole genome shotgun (WGS) entry which is preliminary data.</text>
</comment>
<dbReference type="NCBIfam" id="TIGR01509">
    <property type="entry name" value="HAD-SF-IA-v3"/>
    <property type="match status" value="1"/>
</dbReference>
<dbReference type="InterPro" id="IPR023198">
    <property type="entry name" value="PGP-like_dom2"/>
</dbReference>
<dbReference type="SFLD" id="SFLDS00003">
    <property type="entry name" value="Haloacid_Dehalogenase"/>
    <property type="match status" value="1"/>
</dbReference>
<dbReference type="CDD" id="cd16423">
    <property type="entry name" value="HAD_BPGM-like"/>
    <property type="match status" value="1"/>
</dbReference>
<dbReference type="PANTHER" id="PTHR18901:SF38">
    <property type="entry name" value="PSEUDOURIDINE-5'-PHOSPHATASE"/>
    <property type="match status" value="1"/>
</dbReference>
<evidence type="ECO:0000313" key="4">
    <source>
        <dbReference type="EMBL" id="GAQ17727.1"/>
    </source>
</evidence>
<dbReference type="PANTHER" id="PTHR18901">
    <property type="entry name" value="2-DEOXYGLUCOSE-6-PHOSPHATE PHOSPHATASE 2"/>
    <property type="match status" value="1"/>
</dbReference>
<dbReference type="SUPFAM" id="SSF56784">
    <property type="entry name" value="HAD-like"/>
    <property type="match status" value="1"/>
</dbReference>
<dbReference type="AlphaFoldDB" id="A0A0U9H5G7"/>
<dbReference type="Proteomes" id="UP000052946">
    <property type="component" value="Unassembled WGS sequence"/>
</dbReference>
<dbReference type="InterPro" id="IPR006439">
    <property type="entry name" value="HAD-SF_hydro_IA"/>
</dbReference>
<dbReference type="InterPro" id="IPR023214">
    <property type="entry name" value="HAD_sf"/>
</dbReference>
<proteinExistence type="inferred from homology"/>
<gene>
    <name evidence="4" type="ORF">OPHB3_1652</name>
</gene>
<keyword evidence="3" id="KW-0378">Hydrolase</keyword>
<dbReference type="Gene3D" id="1.10.150.240">
    <property type="entry name" value="Putative phosphatase, domain 2"/>
    <property type="match status" value="1"/>
</dbReference>
<dbReference type="RefSeq" id="WP_058950002.1">
    <property type="nucleotide sequence ID" value="NZ_BBXV01000019.1"/>
</dbReference>
<evidence type="ECO:0000313" key="5">
    <source>
        <dbReference type="Proteomes" id="UP000052946"/>
    </source>
</evidence>
<evidence type="ECO:0000256" key="3">
    <source>
        <dbReference type="ARBA" id="ARBA00022801"/>
    </source>
</evidence>
<dbReference type="InterPro" id="IPR041492">
    <property type="entry name" value="HAD_2"/>
</dbReference>
<dbReference type="Pfam" id="PF13419">
    <property type="entry name" value="HAD_2"/>
    <property type="match status" value="1"/>
</dbReference>
<dbReference type="InterPro" id="IPR036412">
    <property type="entry name" value="HAD-like_sf"/>
</dbReference>
<dbReference type="SFLD" id="SFLDG01135">
    <property type="entry name" value="C1.5.6:_HAD__Beta-PGM__Phospha"/>
    <property type="match status" value="1"/>
</dbReference>
<dbReference type="FunFam" id="3.40.50.1000:FF:000036">
    <property type="entry name" value="HAD family hydrolase"/>
    <property type="match status" value="1"/>
</dbReference>
<protein>
    <submittedName>
        <fullName evidence="4">Phosphorylated carbohydrates phosphatase</fullName>
    </submittedName>
</protein>
<evidence type="ECO:0000256" key="2">
    <source>
        <dbReference type="ARBA" id="ARBA00022723"/>
    </source>
</evidence>
<dbReference type="GO" id="GO:0016787">
    <property type="term" value="F:hydrolase activity"/>
    <property type="evidence" value="ECO:0007669"/>
    <property type="project" value="UniProtKB-KW"/>
</dbReference>
<comment type="similarity">
    <text evidence="1">Belongs to the HAD-like hydrolase superfamily. CbbY/CbbZ/Gph/YieH family.</text>
</comment>
<organism evidence="4 5">
    <name type="scientific">Oceanobacillus picturae</name>
    <dbReference type="NCBI Taxonomy" id="171693"/>
    <lineage>
        <taxon>Bacteria</taxon>
        <taxon>Bacillati</taxon>
        <taxon>Bacillota</taxon>
        <taxon>Bacilli</taxon>
        <taxon>Bacillales</taxon>
        <taxon>Bacillaceae</taxon>
        <taxon>Oceanobacillus</taxon>
    </lineage>
</organism>
<keyword evidence="2" id="KW-0479">Metal-binding</keyword>
<evidence type="ECO:0000256" key="1">
    <source>
        <dbReference type="ARBA" id="ARBA00006171"/>
    </source>
</evidence>